<reference evidence="6" key="2">
    <citation type="submission" date="2021-04" db="EMBL/GenBank/DDBJ databases">
        <authorList>
            <person name="Gilroy R."/>
        </authorList>
    </citation>
    <scope>NUCLEOTIDE SEQUENCE</scope>
    <source>
        <strain evidence="6">ChiBcolR8-3208</strain>
    </source>
</reference>
<reference evidence="6" key="1">
    <citation type="journal article" date="2021" name="PeerJ">
        <title>Extensive microbial diversity within the chicken gut microbiome revealed by metagenomics and culture.</title>
        <authorList>
            <person name="Gilroy R."/>
            <person name="Ravi A."/>
            <person name="Getino M."/>
            <person name="Pursley I."/>
            <person name="Horton D.L."/>
            <person name="Alikhan N.F."/>
            <person name="Baker D."/>
            <person name="Gharbi K."/>
            <person name="Hall N."/>
            <person name="Watson M."/>
            <person name="Adriaenssens E.M."/>
            <person name="Foster-Nyarko E."/>
            <person name="Jarju S."/>
            <person name="Secka A."/>
            <person name="Antonio M."/>
            <person name="Oren A."/>
            <person name="Chaudhuri R.R."/>
            <person name="La Ragione R."/>
            <person name="Hildebrand F."/>
            <person name="Pallen M.J."/>
        </authorList>
    </citation>
    <scope>NUCLEOTIDE SEQUENCE</scope>
    <source>
        <strain evidence="6">ChiBcolR8-3208</strain>
    </source>
</reference>
<feature type="region of interest" description="Disordered" evidence="4">
    <location>
        <begin position="260"/>
        <end position="285"/>
    </location>
</feature>
<comment type="caution">
    <text evidence="6">The sequence shown here is derived from an EMBL/GenBank/DDBJ whole genome shotgun (WGS) entry which is preliminary data.</text>
</comment>
<dbReference type="InterPro" id="IPR020449">
    <property type="entry name" value="Tscrpt_reg_AraC-type_HTH"/>
</dbReference>
<dbReference type="InterPro" id="IPR009057">
    <property type="entry name" value="Homeodomain-like_sf"/>
</dbReference>
<dbReference type="InterPro" id="IPR018060">
    <property type="entry name" value="HTH_AraC"/>
</dbReference>
<dbReference type="GO" id="GO:0003700">
    <property type="term" value="F:DNA-binding transcription factor activity"/>
    <property type="evidence" value="ECO:0007669"/>
    <property type="project" value="InterPro"/>
</dbReference>
<dbReference type="Pfam" id="PF12833">
    <property type="entry name" value="HTH_18"/>
    <property type="match status" value="1"/>
</dbReference>
<dbReference type="SMART" id="SM00342">
    <property type="entry name" value="HTH_ARAC"/>
    <property type="match status" value="1"/>
</dbReference>
<feature type="domain" description="HTH araC/xylS-type" evidence="5">
    <location>
        <begin position="165"/>
        <end position="263"/>
    </location>
</feature>
<dbReference type="PRINTS" id="PR00032">
    <property type="entry name" value="HTHARAC"/>
</dbReference>
<dbReference type="EMBL" id="DWXZ01000052">
    <property type="protein sequence ID" value="HJB37011.1"/>
    <property type="molecule type" value="Genomic_DNA"/>
</dbReference>
<organism evidence="6 7">
    <name type="scientific">Candidatus Acutalibacter ornithocaccae</name>
    <dbReference type="NCBI Taxonomy" id="2838416"/>
    <lineage>
        <taxon>Bacteria</taxon>
        <taxon>Bacillati</taxon>
        <taxon>Bacillota</taxon>
        <taxon>Clostridia</taxon>
        <taxon>Eubacteriales</taxon>
        <taxon>Acutalibacteraceae</taxon>
        <taxon>Acutalibacter</taxon>
    </lineage>
</organism>
<feature type="compositionally biased region" description="Polar residues" evidence="4">
    <location>
        <begin position="276"/>
        <end position="285"/>
    </location>
</feature>
<sequence>MEDNSFSPWGKVPSGLLEITHCREGRLEYQDSHQAFFLGEGDLSIRQTRKEKAALLCTVKRYRGLSVLIHPEQAPPCTSCFLRDVNVSLAELYEKFCGEGRPFIMRATPQLEHIFAQLYQVPQSIQRGYFKVKVLELLLFLSCLEPAMSQGEQRACTPFQVRLAREVIAYVDAHRDQRVTAAQLGRELGVSTEQLRASVQQVYGKPLYQCIRAYKMRVAARLLRETDRTVMDIAGEFGYGNSSKFAAAFREVLGVSPGEYRQKNSPALWSEDSADWSGNTPADQV</sequence>
<dbReference type="Gene3D" id="1.10.10.60">
    <property type="entry name" value="Homeodomain-like"/>
    <property type="match status" value="1"/>
</dbReference>
<gene>
    <name evidence="6" type="ORF">H9942_02955</name>
</gene>
<keyword evidence="2" id="KW-0238">DNA-binding</keyword>
<protein>
    <submittedName>
        <fullName evidence="6">AraC family transcriptional regulator</fullName>
    </submittedName>
</protein>
<evidence type="ECO:0000256" key="1">
    <source>
        <dbReference type="ARBA" id="ARBA00023015"/>
    </source>
</evidence>
<keyword evidence="3" id="KW-0804">Transcription</keyword>
<dbReference type="PROSITE" id="PS01124">
    <property type="entry name" value="HTH_ARAC_FAMILY_2"/>
    <property type="match status" value="1"/>
</dbReference>
<dbReference type="GO" id="GO:0043565">
    <property type="term" value="F:sequence-specific DNA binding"/>
    <property type="evidence" value="ECO:0007669"/>
    <property type="project" value="InterPro"/>
</dbReference>
<dbReference type="InterPro" id="IPR053142">
    <property type="entry name" value="PchR_regulatory_protein"/>
</dbReference>
<keyword evidence="1" id="KW-0805">Transcription regulation</keyword>
<name>A0A9D2RYR3_9FIRM</name>
<dbReference type="SUPFAM" id="SSF46689">
    <property type="entry name" value="Homeodomain-like"/>
    <property type="match status" value="1"/>
</dbReference>
<evidence type="ECO:0000259" key="5">
    <source>
        <dbReference type="PROSITE" id="PS01124"/>
    </source>
</evidence>
<evidence type="ECO:0000313" key="7">
    <source>
        <dbReference type="Proteomes" id="UP000824214"/>
    </source>
</evidence>
<evidence type="ECO:0000256" key="4">
    <source>
        <dbReference type="SAM" id="MobiDB-lite"/>
    </source>
</evidence>
<evidence type="ECO:0000256" key="3">
    <source>
        <dbReference type="ARBA" id="ARBA00023163"/>
    </source>
</evidence>
<accession>A0A9D2RYR3</accession>
<proteinExistence type="predicted"/>
<dbReference type="PANTHER" id="PTHR47893:SF1">
    <property type="entry name" value="REGULATORY PROTEIN PCHR"/>
    <property type="match status" value="1"/>
</dbReference>
<dbReference type="PANTHER" id="PTHR47893">
    <property type="entry name" value="REGULATORY PROTEIN PCHR"/>
    <property type="match status" value="1"/>
</dbReference>
<evidence type="ECO:0000313" key="6">
    <source>
        <dbReference type="EMBL" id="HJB37011.1"/>
    </source>
</evidence>
<evidence type="ECO:0000256" key="2">
    <source>
        <dbReference type="ARBA" id="ARBA00023125"/>
    </source>
</evidence>
<dbReference type="Proteomes" id="UP000824214">
    <property type="component" value="Unassembled WGS sequence"/>
</dbReference>
<dbReference type="AlphaFoldDB" id="A0A9D2RYR3"/>